<feature type="transmembrane region" description="Helical" evidence="1">
    <location>
        <begin position="104"/>
        <end position="121"/>
    </location>
</feature>
<accession>A0A1G7TT83</accession>
<proteinExistence type="predicted"/>
<feature type="transmembrane region" description="Helical" evidence="1">
    <location>
        <begin position="31"/>
        <end position="55"/>
    </location>
</feature>
<dbReference type="RefSeq" id="WP_245694844.1">
    <property type="nucleotide sequence ID" value="NZ_FNCK01000007.1"/>
</dbReference>
<evidence type="ECO:0000313" key="2">
    <source>
        <dbReference type="EMBL" id="SDG38477.1"/>
    </source>
</evidence>
<feature type="transmembrane region" description="Helical" evidence="1">
    <location>
        <begin position="6"/>
        <end position="24"/>
    </location>
</feature>
<dbReference type="Proteomes" id="UP000199708">
    <property type="component" value="Unassembled WGS sequence"/>
</dbReference>
<evidence type="ECO:0000313" key="3">
    <source>
        <dbReference type="Proteomes" id="UP000199708"/>
    </source>
</evidence>
<keyword evidence="1" id="KW-0472">Membrane</keyword>
<keyword evidence="1" id="KW-0812">Transmembrane</keyword>
<reference evidence="2 3" key="1">
    <citation type="submission" date="2016-10" db="EMBL/GenBank/DDBJ databases">
        <authorList>
            <person name="de Groot N.N."/>
        </authorList>
    </citation>
    <scope>NUCLEOTIDE SEQUENCE [LARGE SCALE GENOMIC DNA]</scope>
    <source>
        <strain evidence="2 3">ATCC BAA-466</strain>
    </source>
</reference>
<dbReference type="AlphaFoldDB" id="A0A1G7TT83"/>
<gene>
    <name evidence="2" type="ORF">SAMN05421791_10727</name>
</gene>
<protein>
    <submittedName>
        <fullName evidence="2">Uncharacterized protein</fullName>
    </submittedName>
</protein>
<dbReference type="STRING" id="120956.SAMN05421791_10727"/>
<sequence length="126" mass="15210">MHTSHFSVFEFVLYIIPIMMIILMKKYGKPYFTYFADWPLNLAICLLPTLFVLIYDFGWLIFGFNTLPFIFLFASFAIGVYLHDYMRSVDHFYFKAFYMPASELLFYILVFHLVGMVLLRWRTIFF</sequence>
<feature type="transmembrane region" description="Helical" evidence="1">
    <location>
        <begin position="61"/>
        <end position="83"/>
    </location>
</feature>
<dbReference type="EMBL" id="FNCK01000007">
    <property type="protein sequence ID" value="SDG38477.1"/>
    <property type="molecule type" value="Genomic_DNA"/>
</dbReference>
<name>A0A1G7TT83_9LACT</name>
<keyword evidence="3" id="KW-1185">Reference proteome</keyword>
<organism evidence="2 3">
    <name type="scientific">Facklamia miroungae</name>
    <dbReference type="NCBI Taxonomy" id="120956"/>
    <lineage>
        <taxon>Bacteria</taxon>
        <taxon>Bacillati</taxon>
        <taxon>Bacillota</taxon>
        <taxon>Bacilli</taxon>
        <taxon>Lactobacillales</taxon>
        <taxon>Aerococcaceae</taxon>
        <taxon>Facklamia</taxon>
    </lineage>
</organism>
<keyword evidence="1" id="KW-1133">Transmembrane helix</keyword>
<evidence type="ECO:0000256" key="1">
    <source>
        <dbReference type="SAM" id="Phobius"/>
    </source>
</evidence>